<dbReference type="InterPro" id="IPR043502">
    <property type="entry name" value="DNA/RNA_pol_sf"/>
</dbReference>
<keyword evidence="2" id="KW-0548">Nucleotidyltransferase</keyword>
<evidence type="ECO:0000313" key="2">
    <source>
        <dbReference type="EMBL" id="MFC1852632.1"/>
    </source>
</evidence>
<dbReference type="GO" id="GO:0003964">
    <property type="term" value="F:RNA-directed DNA polymerase activity"/>
    <property type="evidence" value="ECO:0007669"/>
    <property type="project" value="UniProtKB-KW"/>
</dbReference>
<keyword evidence="3" id="KW-1185">Reference proteome</keyword>
<feature type="domain" description="Reverse transcriptase" evidence="1">
    <location>
        <begin position="1"/>
        <end position="155"/>
    </location>
</feature>
<keyword evidence="2" id="KW-0695">RNA-directed DNA polymerase</keyword>
<keyword evidence="2" id="KW-0808">Transferase</keyword>
<dbReference type="SUPFAM" id="SSF56672">
    <property type="entry name" value="DNA/RNA polymerases"/>
    <property type="match status" value="1"/>
</dbReference>
<reference evidence="2 3" key="1">
    <citation type="submission" date="2024-09" db="EMBL/GenBank/DDBJ databases">
        <title>Laminarin stimulates single cell rates of sulfate reduction while oxygen inhibits transcriptomic activity in coastal marine sediment.</title>
        <authorList>
            <person name="Lindsay M."/>
            <person name="Orcutt B."/>
            <person name="Emerson D."/>
            <person name="Stepanauskas R."/>
            <person name="D'Angelo T."/>
        </authorList>
    </citation>
    <scope>NUCLEOTIDE SEQUENCE [LARGE SCALE GENOMIC DNA]</scope>
    <source>
        <strain evidence="2">SAG AM-311-K15</strain>
    </source>
</reference>
<evidence type="ECO:0000313" key="3">
    <source>
        <dbReference type="Proteomes" id="UP001594351"/>
    </source>
</evidence>
<dbReference type="Proteomes" id="UP001594351">
    <property type="component" value="Unassembled WGS sequence"/>
</dbReference>
<dbReference type="Pfam" id="PF00078">
    <property type="entry name" value="RVT_1"/>
    <property type="match status" value="1"/>
</dbReference>
<name>A0ABV6Z2F0_UNCC1</name>
<dbReference type="PROSITE" id="PS50878">
    <property type="entry name" value="RT_POL"/>
    <property type="match status" value="1"/>
</dbReference>
<dbReference type="CDD" id="cd01651">
    <property type="entry name" value="RT_G2_intron"/>
    <property type="match status" value="1"/>
</dbReference>
<dbReference type="PANTHER" id="PTHR34047">
    <property type="entry name" value="NUCLEAR INTRON MATURASE 1, MITOCHONDRIAL-RELATED"/>
    <property type="match status" value="1"/>
</dbReference>
<accession>A0ABV6Z2F0</accession>
<proteinExistence type="predicted"/>
<comment type="caution">
    <text evidence="2">The sequence shown here is derived from an EMBL/GenBank/DDBJ whole genome shotgun (WGS) entry which is preliminary data.</text>
</comment>
<dbReference type="EMBL" id="JBHPBY010000342">
    <property type="protein sequence ID" value="MFC1852632.1"/>
    <property type="molecule type" value="Genomic_DNA"/>
</dbReference>
<dbReference type="PANTHER" id="PTHR34047:SF8">
    <property type="entry name" value="PROTEIN YKFC"/>
    <property type="match status" value="1"/>
</dbReference>
<dbReference type="InterPro" id="IPR000477">
    <property type="entry name" value="RT_dom"/>
</dbReference>
<protein>
    <submittedName>
        <fullName evidence="2">Reverse transcriptase domain-containing protein</fullName>
    </submittedName>
</protein>
<organism evidence="2 3">
    <name type="scientific">candidate division CSSED10-310 bacterium</name>
    <dbReference type="NCBI Taxonomy" id="2855610"/>
    <lineage>
        <taxon>Bacteria</taxon>
        <taxon>Bacteria division CSSED10-310</taxon>
    </lineage>
</organism>
<gene>
    <name evidence="2" type="ORF">ACFL27_20735</name>
</gene>
<dbReference type="InterPro" id="IPR051083">
    <property type="entry name" value="GrpII_Intron_Splice-Mob/Def"/>
</dbReference>
<evidence type="ECO:0000259" key="1">
    <source>
        <dbReference type="PROSITE" id="PS50878"/>
    </source>
</evidence>
<sequence>MCSFDSIDHGLLRDFVKQRITDGGILRLIGKWLNAGVVEAGVLTHPDKGTPQGGVVSPVLANLFLHHVLDEWFIKEVQPRLKGSCFLNRFADDFIIGFSREEDACRVMEVLPKRFNRFKLTIHPEKTVLVQFIRPQYGHKPSCENGTFNFLGFTHYWAQSRLGRWHIKRQTIGKKLRGFMKRVWEWCRHNRHDPLREQHQMLCSKLRGHYQYYGIRGNYKMLEVAFEYVEYAWKYWLSRRSHKGYINWAKFETSIKRVFPLPKPRIIHAI</sequence>